<feature type="region of interest" description="Disordered" evidence="1">
    <location>
        <begin position="1"/>
        <end position="66"/>
    </location>
</feature>
<evidence type="ECO:0000313" key="2">
    <source>
        <dbReference type="EMBL" id="CAA9452383.1"/>
    </source>
</evidence>
<feature type="non-terminal residue" evidence="2">
    <location>
        <position position="66"/>
    </location>
</feature>
<protein>
    <submittedName>
        <fullName evidence="2">Uncharacterized protein</fullName>
    </submittedName>
</protein>
<organism evidence="2">
    <name type="scientific">uncultured Rubrobacteraceae bacterium</name>
    <dbReference type="NCBI Taxonomy" id="349277"/>
    <lineage>
        <taxon>Bacteria</taxon>
        <taxon>Bacillati</taxon>
        <taxon>Actinomycetota</taxon>
        <taxon>Rubrobacteria</taxon>
        <taxon>Rubrobacterales</taxon>
        <taxon>Rubrobacteraceae</taxon>
        <taxon>environmental samples</taxon>
    </lineage>
</organism>
<proteinExistence type="predicted"/>
<dbReference type="AlphaFoldDB" id="A0A6J4QW56"/>
<reference evidence="2" key="1">
    <citation type="submission" date="2020-02" db="EMBL/GenBank/DDBJ databases">
        <authorList>
            <person name="Meier V. D."/>
        </authorList>
    </citation>
    <scope>NUCLEOTIDE SEQUENCE</scope>
    <source>
        <strain evidence="2">AVDCRST_MAG28</strain>
    </source>
</reference>
<feature type="compositionally biased region" description="Gly residues" evidence="1">
    <location>
        <begin position="24"/>
        <end position="33"/>
    </location>
</feature>
<sequence>GGRSLCFTGQGRASGGEDTARLPPGGGGTGGLRGPRRGRRTLRGLPGCGGATPNHPRLPCGRGRRV</sequence>
<gene>
    <name evidence="2" type="ORF">AVDCRST_MAG28-1909</name>
</gene>
<feature type="non-terminal residue" evidence="2">
    <location>
        <position position="1"/>
    </location>
</feature>
<dbReference type="EMBL" id="CADCVE010000036">
    <property type="protein sequence ID" value="CAA9452383.1"/>
    <property type="molecule type" value="Genomic_DNA"/>
</dbReference>
<name>A0A6J4QW56_9ACTN</name>
<accession>A0A6J4QW56</accession>
<evidence type="ECO:0000256" key="1">
    <source>
        <dbReference type="SAM" id="MobiDB-lite"/>
    </source>
</evidence>